<reference evidence="1 2" key="1">
    <citation type="submission" date="2019-03" db="EMBL/GenBank/DDBJ databases">
        <title>Ramlibacter rhizophilus CCTCC AB2015357, whole genome shotgun sequence.</title>
        <authorList>
            <person name="Zhang X."/>
            <person name="Feng G."/>
            <person name="Zhu H."/>
        </authorList>
    </citation>
    <scope>NUCLEOTIDE SEQUENCE [LARGE SCALE GENOMIC DNA]</scope>
    <source>
        <strain evidence="1 2">CCTCC AB2015357</strain>
    </source>
</reference>
<dbReference type="Proteomes" id="UP000297564">
    <property type="component" value="Unassembled WGS sequence"/>
</dbReference>
<keyword evidence="2" id="KW-1185">Reference proteome</keyword>
<accession>A0A4Z0BEZ2</accession>
<dbReference type="RefSeq" id="WP_135286556.1">
    <property type="nucleotide sequence ID" value="NZ_SMLL01000007.1"/>
</dbReference>
<dbReference type="AlphaFoldDB" id="A0A4Z0BEZ2"/>
<protein>
    <submittedName>
        <fullName evidence="1">Uncharacterized protein</fullName>
    </submittedName>
</protein>
<comment type="caution">
    <text evidence="1">The sequence shown here is derived from an EMBL/GenBank/DDBJ whole genome shotgun (WGS) entry which is preliminary data.</text>
</comment>
<gene>
    <name evidence="1" type="ORF">EZ242_17855</name>
</gene>
<name>A0A4Z0BEZ2_9BURK</name>
<sequence>MRALFGRGASGDERQCLRCGLVYSARAGRSEDEEEDLIAERMSRIESQMSGFNSSLAPLDPLPEADGLHLRPKYEMKCARCGHFDFIEPTPDAACPKCGRVYDKVADAVRQEEANTPKPRSVSL</sequence>
<dbReference type="OrthoDB" id="9792898at2"/>
<organism evidence="1 2">
    <name type="scientific">Ramlibacter rhizophilus</name>
    <dbReference type="NCBI Taxonomy" id="1781167"/>
    <lineage>
        <taxon>Bacteria</taxon>
        <taxon>Pseudomonadati</taxon>
        <taxon>Pseudomonadota</taxon>
        <taxon>Betaproteobacteria</taxon>
        <taxon>Burkholderiales</taxon>
        <taxon>Comamonadaceae</taxon>
        <taxon>Ramlibacter</taxon>
    </lineage>
</organism>
<proteinExistence type="predicted"/>
<evidence type="ECO:0000313" key="1">
    <source>
        <dbReference type="EMBL" id="TFY97390.1"/>
    </source>
</evidence>
<dbReference type="EMBL" id="SMLL01000007">
    <property type="protein sequence ID" value="TFY97390.1"/>
    <property type="molecule type" value="Genomic_DNA"/>
</dbReference>
<evidence type="ECO:0000313" key="2">
    <source>
        <dbReference type="Proteomes" id="UP000297564"/>
    </source>
</evidence>